<proteinExistence type="predicted"/>
<evidence type="ECO:0000259" key="3">
    <source>
        <dbReference type="PROSITE" id="PS50893"/>
    </source>
</evidence>
<evidence type="ECO:0000313" key="4">
    <source>
        <dbReference type="EMBL" id="VAW60564.1"/>
    </source>
</evidence>
<keyword evidence="2 4" id="KW-0067">ATP-binding</keyword>
<dbReference type="InterPro" id="IPR027417">
    <property type="entry name" value="P-loop_NTPase"/>
</dbReference>
<dbReference type="SUPFAM" id="SSF52540">
    <property type="entry name" value="P-loop containing nucleoside triphosphate hydrolases"/>
    <property type="match status" value="1"/>
</dbReference>
<dbReference type="PROSITE" id="PS50893">
    <property type="entry name" value="ABC_TRANSPORTER_2"/>
    <property type="match status" value="1"/>
</dbReference>
<accession>A0A3B0XWF7</accession>
<dbReference type="PANTHER" id="PTHR43119:SF1">
    <property type="entry name" value="ABC TRANSPORTER DOMAIN-CONTAINING PROTEIN"/>
    <property type="match status" value="1"/>
</dbReference>
<dbReference type="GO" id="GO:0016887">
    <property type="term" value="F:ATP hydrolysis activity"/>
    <property type="evidence" value="ECO:0007669"/>
    <property type="project" value="InterPro"/>
</dbReference>
<dbReference type="SMART" id="SM00382">
    <property type="entry name" value="AAA"/>
    <property type="match status" value="1"/>
</dbReference>
<dbReference type="InterPro" id="IPR003593">
    <property type="entry name" value="AAA+_ATPase"/>
</dbReference>
<dbReference type="Pfam" id="PF00005">
    <property type="entry name" value="ABC_tran"/>
    <property type="match status" value="1"/>
</dbReference>
<dbReference type="GO" id="GO:0005524">
    <property type="term" value="F:ATP binding"/>
    <property type="evidence" value="ECO:0007669"/>
    <property type="project" value="UniProtKB-KW"/>
</dbReference>
<reference evidence="4" key="1">
    <citation type="submission" date="2018-06" db="EMBL/GenBank/DDBJ databases">
        <authorList>
            <person name="Zhirakovskaya E."/>
        </authorList>
    </citation>
    <scope>NUCLEOTIDE SEQUENCE</scope>
</reference>
<sequence length="201" mass="22418">MNLFSVKKLHFLNCGPIDLQIKPAEIIGLSGASGSGKSRLLRALADLDAHKGEIQLDETPQQAINAHVWRKKVSLLPAETSWWFDTVGEHFSELPESEFSAQLQALGFLQDISGWSIARLSSGEKQRLGLLRLLQSTPDVLLLDEPTANLDRQGTALFEGFIKKYLSSKHACAIWVSHDTEQLISLCQRRYEIKQGVLHVC</sequence>
<name>A0A3B0XWF7_9ZZZZ</name>
<dbReference type="InterPro" id="IPR017871">
    <property type="entry name" value="ABC_transporter-like_CS"/>
</dbReference>
<dbReference type="AlphaFoldDB" id="A0A3B0XWF7"/>
<gene>
    <name evidence="4" type="ORF">MNBD_GAMMA11-504</name>
</gene>
<feature type="domain" description="ABC transporter" evidence="3">
    <location>
        <begin position="1"/>
        <end position="200"/>
    </location>
</feature>
<keyword evidence="1" id="KW-0547">Nucleotide-binding</keyword>
<dbReference type="PANTHER" id="PTHR43119">
    <property type="entry name" value="ABC TRANSPORT PROTEIN ATP-BINDING COMPONENT-RELATED"/>
    <property type="match status" value="1"/>
</dbReference>
<dbReference type="InterPro" id="IPR003439">
    <property type="entry name" value="ABC_transporter-like_ATP-bd"/>
</dbReference>
<protein>
    <submittedName>
        <fullName evidence="4">YbbL ABC transporter ATP-binding protein</fullName>
    </submittedName>
</protein>
<dbReference type="EMBL" id="UOFG01000126">
    <property type="protein sequence ID" value="VAW60564.1"/>
    <property type="molecule type" value="Genomic_DNA"/>
</dbReference>
<evidence type="ECO:0000256" key="1">
    <source>
        <dbReference type="ARBA" id="ARBA00022741"/>
    </source>
</evidence>
<evidence type="ECO:0000256" key="2">
    <source>
        <dbReference type="ARBA" id="ARBA00022840"/>
    </source>
</evidence>
<dbReference type="Gene3D" id="3.40.50.300">
    <property type="entry name" value="P-loop containing nucleotide triphosphate hydrolases"/>
    <property type="match status" value="1"/>
</dbReference>
<dbReference type="PROSITE" id="PS00211">
    <property type="entry name" value="ABC_TRANSPORTER_1"/>
    <property type="match status" value="1"/>
</dbReference>
<organism evidence="4">
    <name type="scientific">hydrothermal vent metagenome</name>
    <dbReference type="NCBI Taxonomy" id="652676"/>
    <lineage>
        <taxon>unclassified sequences</taxon>
        <taxon>metagenomes</taxon>
        <taxon>ecological metagenomes</taxon>
    </lineage>
</organism>